<evidence type="ECO:0000256" key="1">
    <source>
        <dbReference type="ARBA" id="ARBA00022664"/>
    </source>
</evidence>
<evidence type="ECO:0000313" key="6">
    <source>
        <dbReference type="EMBL" id="KNE96290.1"/>
    </source>
</evidence>
<dbReference type="PROSITE" id="PS50158">
    <property type="entry name" value="ZF_CCHC"/>
    <property type="match status" value="1"/>
</dbReference>
<comment type="caution">
    <text evidence="6">The sequence shown here is derived from an EMBL/GenBank/DDBJ whole genome shotgun (WGS) entry which is preliminary data.</text>
</comment>
<evidence type="ECO:0000256" key="4">
    <source>
        <dbReference type="SAM" id="MobiDB-lite"/>
    </source>
</evidence>
<dbReference type="SUPFAM" id="SSF57756">
    <property type="entry name" value="Retrovirus zinc finger-like domains"/>
    <property type="match status" value="1"/>
</dbReference>
<dbReference type="EMBL" id="AJIL01000084">
    <property type="protein sequence ID" value="KNE96290.1"/>
    <property type="molecule type" value="Genomic_DNA"/>
</dbReference>
<dbReference type="Pfam" id="PF00098">
    <property type="entry name" value="zf-CCHC"/>
    <property type="match status" value="1"/>
</dbReference>
<dbReference type="Pfam" id="PF03732">
    <property type="entry name" value="Retrotrans_gag"/>
    <property type="match status" value="1"/>
</dbReference>
<evidence type="ECO:0000256" key="2">
    <source>
        <dbReference type="PROSITE-ProRule" id="PRU00047"/>
    </source>
</evidence>
<feature type="domain" description="CCHC-type" evidence="5">
    <location>
        <begin position="254"/>
        <end position="269"/>
    </location>
</feature>
<dbReference type="Gene3D" id="4.10.60.10">
    <property type="entry name" value="Zinc finger, CCHC-type"/>
    <property type="match status" value="1"/>
</dbReference>
<dbReference type="Proteomes" id="UP000054564">
    <property type="component" value="Unassembled WGS sequence"/>
</dbReference>
<reference evidence="7" key="1">
    <citation type="submission" date="2014-03" db="EMBL/GenBank/DDBJ databases">
        <title>The Genome Sequence of Puccinia striiformis f. sp. tritici PST-78.</title>
        <authorList>
            <consortium name="The Broad Institute Genome Sequencing Platform"/>
            <person name="Cuomo C."/>
            <person name="Hulbert S."/>
            <person name="Chen X."/>
            <person name="Walker B."/>
            <person name="Young S.K."/>
            <person name="Zeng Q."/>
            <person name="Gargeya S."/>
            <person name="Fitzgerald M."/>
            <person name="Haas B."/>
            <person name="Abouelleil A."/>
            <person name="Alvarado L."/>
            <person name="Arachchi H.M."/>
            <person name="Berlin A.M."/>
            <person name="Chapman S.B."/>
            <person name="Goldberg J."/>
            <person name="Griggs A."/>
            <person name="Gujja S."/>
            <person name="Hansen M."/>
            <person name="Howarth C."/>
            <person name="Imamovic A."/>
            <person name="Larimer J."/>
            <person name="McCowan C."/>
            <person name="Montmayeur A."/>
            <person name="Murphy C."/>
            <person name="Neiman D."/>
            <person name="Pearson M."/>
            <person name="Priest M."/>
            <person name="Roberts A."/>
            <person name="Saif S."/>
            <person name="Shea T."/>
            <person name="Sisk P."/>
            <person name="Sykes S."/>
            <person name="Wortman J."/>
            <person name="Nusbaum C."/>
            <person name="Birren B."/>
        </authorList>
    </citation>
    <scope>NUCLEOTIDE SEQUENCE [LARGE SCALE GENOMIC DNA]</scope>
    <source>
        <strain evidence="7">race PST-78</strain>
    </source>
</reference>
<name>A0A0L0VAG9_9BASI</name>
<feature type="region of interest" description="Disordered" evidence="4">
    <location>
        <begin position="266"/>
        <end position="312"/>
    </location>
</feature>
<feature type="coiled-coil region" evidence="3">
    <location>
        <begin position="7"/>
        <end position="41"/>
    </location>
</feature>
<dbReference type="AlphaFoldDB" id="A0A0L0VAG9"/>
<dbReference type="GO" id="GO:0006397">
    <property type="term" value="P:mRNA processing"/>
    <property type="evidence" value="ECO:0007669"/>
    <property type="project" value="UniProtKB-KW"/>
</dbReference>
<keyword evidence="7" id="KW-1185">Reference proteome</keyword>
<keyword evidence="2" id="KW-0863">Zinc-finger</keyword>
<evidence type="ECO:0000259" key="5">
    <source>
        <dbReference type="PROSITE" id="PS50158"/>
    </source>
</evidence>
<keyword evidence="1" id="KW-0507">mRNA processing</keyword>
<dbReference type="InterPro" id="IPR001878">
    <property type="entry name" value="Znf_CCHC"/>
</dbReference>
<feature type="compositionally biased region" description="Polar residues" evidence="4">
    <location>
        <begin position="207"/>
        <end position="226"/>
    </location>
</feature>
<dbReference type="GO" id="GO:0008270">
    <property type="term" value="F:zinc ion binding"/>
    <property type="evidence" value="ECO:0007669"/>
    <property type="project" value="UniProtKB-KW"/>
</dbReference>
<feature type="region of interest" description="Disordered" evidence="4">
    <location>
        <begin position="207"/>
        <end position="229"/>
    </location>
</feature>
<evidence type="ECO:0000256" key="3">
    <source>
        <dbReference type="SAM" id="Coils"/>
    </source>
</evidence>
<feature type="compositionally biased region" description="Basic and acidic residues" evidence="4">
    <location>
        <begin position="280"/>
        <end position="302"/>
    </location>
</feature>
<protein>
    <recommendedName>
        <fullName evidence="5">CCHC-type domain-containing protein</fullName>
    </recommendedName>
</protein>
<dbReference type="STRING" id="1165861.A0A0L0VAG9"/>
<evidence type="ECO:0000313" key="7">
    <source>
        <dbReference type="Proteomes" id="UP000054564"/>
    </source>
</evidence>
<accession>A0A0L0VAG9</accession>
<dbReference type="PANTHER" id="PTHR15503:SF22">
    <property type="entry name" value="TRANSPOSON TY3-I GAG POLYPROTEIN"/>
    <property type="match status" value="1"/>
</dbReference>
<dbReference type="InterPro" id="IPR036875">
    <property type="entry name" value="Znf_CCHC_sf"/>
</dbReference>
<proteinExistence type="predicted"/>
<sequence>MANAAELQKQLADLMKVTTEKRELQQKAEAQMVAIKKAADEAAATAATNLANANALVASAVAAPKKPKMGLPDKFNGTRGDKAAAWVKQIGIYIFGHPDQFPDNRTKLVWSLSYLEGPALEWSGQFHDKLFRNKEVKYDEDFGAAFTSMYLDTKRKTRAKAALRKLKQTKTVADYTHQFNIHASHAGWEASTLISQYRQGLKSNIDNKINGPDTSNAQAGPSTPATDPNAMDLSAFRGQLSEADKTRMMRNGQCFRCTKPGHISRECPDKGKGKSTVRVSKMEEELRKWRSGEKRLEVESKAKKSKNGGAQE</sequence>
<dbReference type="PANTHER" id="PTHR15503">
    <property type="entry name" value="LDOC1 RELATED"/>
    <property type="match status" value="1"/>
</dbReference>
<keyword evidence="2" id="KW-0479">Metal-binding</keyword>
<keyword evidence="3" id="KW-0175">Coiled coil</keyword>
<dbReference type="InterPro" id="IPR005162">
    <property type="entry name" value="Retrotrans_gag_dom"/>
</dbReference>
<organism evidence="6 7">
    <name type="scientific">Puccinia striiformis f. sp. tritici PST-78</name>
    <dbReference type="NCBI Taxonomy" id="1165861"/>
    <lineage>
        <taxon>Eukaryota</taxon>
        <taxon>Fungi</taxon>
        <taxon>Dikarya</taxon>
        <taxon>Basidiomycota</taxon>
        <taxon>Pucciniomycotina</taxon>
        <taxon>Pucciniomycetes</taxon>
        <taxon>Pucciniales</taxon>
        <taxon>Pucciniaceae</taxon>
        <taxon>Puccinia</taxon>
    </lineage>
</organism>
<dbReference type="GO" id="GO:0003676">
    <property type="term" value="F:nucleic acid binding"/>
    <property type="evidence" value="ECO:0007669"/>
    <property type="project" value="InterPro"/>
</dbReference>
<keyword evidence="2" id="KW-0862">Zinc</keyword>
<gene>
    <name evidence="6" type="ORF">PSTG_10409</name>
</gene>
<dbReference type="SMART" id="SM00343">
    <property type="entry name" value="ZnF_C2HC"/>
    <property type="match status" value="1"/>
</dbReference>
<dbReference type="InterPro" id="IPR032567">
    <property type="entry name" value="RTL1-rel"/>
</dbReference>